<organism evidence="1 2">
    <name type="scientific">Trichogramma kaykai</name>
    <dbReference type="NCBI Taxonomy" id="54128"/>
    <lineage>
        <taxon>Eukaryota</taxon>
        <taxon>Metazoa</taxon>
        <taxon>Ecdysozoa</taxon>
        <taxon>Arthropoda</taxon>
        <taxon>Hexapoda</taxon>
        <taxon>Insecta</taxon>
        <taxon>Pterygota</taxon>
        <taxon>Neoptera</taxon>
        <taxon>Endopterygota</taxon>
        <taxon>Hymenoptera</taxon>
        <taxon>Apocrita</taxon>
        <taxon>Proctotrupomorpha</taxon>
        <taxon>Chalcidoidea</taxon>
        <taxon>Trichogrammatidae</taxon>
        <taxon>Trichogramma</taxon>
    </lineage>
</organism>
<name>A0ABD2VWH4_9HYME</name>
<protein>
    <submittedName>
        <fullName evidence="1">Uncharacterized protein</fullName>
    </submittedName>
</protein>
<keyword evidence="2" id="KW-1185">Reference proteome</keyword>
<reference evidence="1 2" key="1">
    <citation type="journal article" date="2024" name="bioRxiv">
        <title>A reference genome for Trichogramma kaykai: A tiny desert-dwelling parasitoid wasp with competing sex-ratio distorters.</title>
        <authorList>
            <person name="Culotta J."/>
            <person name="Lindsey A.R."/>
        </authorList>
    </citation>
    <scope>NUCLEOTIDE SEQUENCE [LARGE SCALE GENOMIC DNA]</scope>
    <source>
        <strain evidence="1 2">KSX58</strain>
    </source>
</reference>
<gene>
    <name evidence="1" type="ORF">TKK_019248</name>
</gene>
<comment type="caution">
    <text evidence="1">The sequence shown here is derived from an EMBL/GenBank/DDBJ whole genome shotgun (WGS) entry which is preliminary data.</text>
</comment>
<sequence length="72" mass="8352">MLISRSAAQQRGAFSNLRRLPRIDFSPKSRVLGIALMNYRRSSPRARFKQHFCQKIIIFQLSRASSVMNNNL</sequence>
<dbReference type="AlphaFoldDB" id="A0ABD2VWH4"/>
<evidence type="ECO:0000313" key="1">
    <source>
        <dbReference type="EMBL" id="KAL3385090.1"/>
    </source>
</evidence>
<evidence type="ECO:0000313" key="2">
    <source>
        <dbReference type="Proteomes" id="UP001627154"/>
    </source>
</evidence>
<dbReference type="Proteomes" id="UP001627154">
    <property type="component" value="Unassembled WGS sequence"/>
</dbReference>
<dbReference type="EMBL" id="JBJJXI010000163">
    <property type="protein sequence ID" value="KAL3385090.1"/>
    <property type="molecule type" value="Genomic_DNA"/>
</dbReference>
<proteinExistence type="predicted"/>
<accession>A0ABD2VWH4</accession>